<evidence type="ECO:0000313" key="2">
    <source>
        <dbReference type="EMBL" id="KAK9844975.1"/>
    </source>
</evidence>
<dbReference type="EMBL" id="JALJOS010000001">
    <property type="protein sequence ID" value="KAK9844975.1"/>
    <property type="molecule type" value="Genomic_DNA"/>
</dbReference>
<evidence type="ECO:0000313" key="3">
    <source>
        <dbReference type="Proteomes" id="UP001438707"/>
    </source>
</evidence>
<dbReference type="Proteomes" id="UP001438707">
    <property type="component" value="Unassembled WGS sequence"/>
</dbReference>
<organism evidence="2 3">
    <name type="scientific">Apatococcus lobatus</name>
    <dbReference type="NCBI Taxonomy" id="904363"/>
    <lineage>
        <taxon>Eukaryota</taxon>
        <taxon>Viridiplantae</taxon>
        <taxon>Chlorophyta</taxon>
        <taxon>core chlorophytes</taxon>
        <taxon>Trebouxiophyceae</taxon>
        <taxon>Chlorellales</taxon>
        <taxon>Chlorellaceae</taxon>
        <taxon>Apatococcus</taxon>
    </lineage>
</organism>
<name>A0AAW1SGB3_9CHLO</name>
<gene>
    <name evidence="2" type="ORF">WJX74_009206</name>
</gene>
<dbReference type="AlphaFoldDB" id="A0AAW1SGB3"/>
<protein>
    <submittedName>
        <fullName evidence="2">Uncharacterized protein</fullName>
    </submittedName>
</protein>
<comment type="caution">
    <text evidence="2">The sequence shown here is derived from an EMBL/GenBank/DDBJ whole genome shotgun (WGS) entry which is preliminary data.</text>
</comment>
<feature type="region of interest" description="Disordered" evidence="1">
    <location>
        <begin position="1"/>
        <end position="34"/>
    </location>
</feature>
<proteinExistence type="predicted"/>
<feature type="compositionally biased region" description="Basic residues" evidence="1">
    <location>
        <begin position="1"/>
        <end position="10"/>
    </location>
</feature>
<keyword evidence="3" id="KW-1185">Reference proteome</keyword>
<reference evidence="2 3" key="1">
    <citation type="journal article" date="2024" name="Nat. Commun.">
        <title>Phylogenomics reveals the evolutionary origins of lichenization in chlorophyte algae.</title>
        <authorList>
            <person name="Puginier C."/>
            <person name="Libourel C."/>
            <person name="Otte J."/>
            <person name="Skaloud P."/>
            <person name="Haon M."/>
            <person name="Grisel S."/>
            <person name="Petersen M."/>
            <person name="Berrin J.G."/>
            <person name="Delaux P.M."/>
            <person name="Dal Grande F."/>
            <person name="Keller J."/>
        </authorList>
    </citation>
    <scope>NUCLEOTIDE SEQUENCE [LARGE SCALE GENOMIC DNA]</scope>
    <source>
        <strain evidence="2 3">SAG 2145</strain>
    </source>
</reference>
<evidence type="ECO:0000256" key="1">
    <source>
        <dbReference type="SAM" id="MobiDB-lite"/>
    </source>
</evidence>
<sequence>MSHPSRRPSPTRRTTAMPHFGRDHQRGPPNGGPYEDSYRWMEWSAPSEGRKTLLYRRSLHRAVAIDPDSLDWWTADLQPWTCERHRGLEVALRERLPEDCLPDRATHGLAVDVLRRRVHLDDAARDLCLAFRGTEARMPDAEARPWLRLPRPNRT</sequence>
<accession>A0AAW1SGB3</accession>